<evidence type="ECO:0000313" key="3">
    <source>
        <dbReference type="Proteomes" id="UP000595564"/>
    </source>
</evidence>
<dbReference type="AlphaFoldDB" id="A0A7R6PQ58"/>
<keyword evidence="2" id="KW-0808">Transferase</keyword>
<dbReference type="KEGG" id="thyd:TTHT_0737"/>
<dbReference type="PANTHER" id="PTHR47738:SF2">
    <property type="entry name" value="PTS SYSTEM FRUCTOSE-LIKE EIIA COMPONENT"/>
    <property type="match status" value="1"/>
</dbReference>
<dbReference type="Pfam" id="PF00359">
    <property type="entry name" value="PTS_EIIA_2"/>
    <property type="match status" value="1"/>
</dbReference>
<dbReference type="EC" id="2.7.1.-" evidence="2"/>
<protein>
    <submittedName>
        <fullName evidence="2">PTS system, nitrogen regulatory IIA component</fullName>
        <ecNumber evidence="2">2.7.1.-</ecNumber>
    </submittedName>
</protein>
<dbReference type="EMBL" id="AP017470">
    <property type="protein sequence ID" value="BBB32306.1"/>
    <property type="molecule type" value="Genomic_DNA"/>
</dbReference>
<keyword evidence="3" id="KW-1185">Reference proteome</keyword>
<accession>A0A7R6PQ58</accession>
<sequence length="161" mass="18394">MGKNKICLRDYVKEGCIFELKERDKNSVLKTISFKLKELGYVEDEKSANEIFKKLAEREKLGSTGIIKHIAIPHCKTDEINKDMVILVGYSKEGVEFKSHDGKPVHIIFAVFTRKNKVTLHLGALAAISRLVSKHSISSRIEDFLNKEKLREITEECEYAI</sequence>
<dbReference type="Proteomes" id="UP000595564">
    <property type="component" value="Chromosome"/>
</dbReference>
<dbReference type="CDD" id="cd00211">
    <property type="entry name" value="PTS_IIA_fru"/>
    <property type="match status" value="1"/>
</dbReference>
<reference evidence="2 3" key="1">
    <citation type="journal article" date="2012" name="Extremophiles">
        <title>Thermotomaculum hydrothermale gen. nov., sp. nov., a novel heterotrophic thermophile within the phylum Acidobacteria from a deep-sea hydrothermal vent chimney in the Southern Okinawa Trough.</title>
        <authorList>
            <person name="Izumi H."/>
            <person name="Nunoura T."/>
            <person name="Miyazaki M."/>
            <person name="Mino S."/>
            <person name="Toki T."/>
            <person name="Takai K."/>
            <person name="Sako Y."/>
            <person name="Sawabe T."/>
            <person name="Nakagawa S."/>
        </authorList>
    </citation>
    <scope>NUCLEOTIDE SEQUENCE [LARGE SCALE GENOMIC DNA]</scope>
    <source>
        <strain evidence="2 3">AC55</strain>
    </source>
</reference>
<dbReference type="SUPFAM" id="SSF55804">
    <property type="entry name" value="Phoshotransferase/anion transport protein"/>
    <property type="match status" value="1"/>
</dbReference>
<dbReference type="InterPro" id="IPR016152">
    <property type="entry name" value="PTrfase/Anion_transptr"/>
</dbReference>
<dbReference type="InterPro" id="IPR002178">
    <property type="entry name" value="PTS_EIIA_type-2_dom"/>
</dbReference>
<dbReference type="InterPro" id="IPR051541">
    <property type="entry name" value="PTS_SugarTrans_NitroReg"/>
</dbReference>
<evidence type="ECO:0000259" key="1">
    <source>
        <dbReference type="PROSITE" id="PS51094"/>
    </source>
</evidence>
<gene>
    <name evidence="2" type="primary">ptsN</name>
    <name evidence="2" type="ORF">TTHT_0737</name>
</gene>
<dbReference type="PROSITE" id="PS51094">
    <property type="entry name" value="PTS_EIIA_TYPE_2"/>
    <property type="match status" value="1"/>
</dbReference>
<proteinExistence type="predicted"/>
<dbReference type="Gene3D" id="3.40.930.10">
    <property type="entry name" value="Mannitol-specific EII, Chain A"/>
    <property type="match status" value="1"/>
</dbReference>
<dbReference type="PANTHER" id="PTHR47738">
    <property type="entry name" value="PTS SYSTEM FRUCTOSE-LIKE EIIA COMPONENT-RELATED"/>
    <property type="match status" value="1"/>
</dbReference>
<organism evidence="2 3">
    <name type="scientific">Thermotomaculum hydrothermale</name>
    <dbReference type="NCBI Taxonomy" id="981385"/>
    <lineage>
        <taxon>Bacteria</taxon>
        <taxon>Pseudomonadati</taxon>
        <taxon>Acidobacteriota</taxon>
        <taxon>Holophagae</taxon>
        <taxon>Thermotomaculales</taxon>
        <taxon>Thermotomaculaceae</taxon>
        <taxon>Thermotomaculum</taxon>
    </lineage>
</organism>
<evidence type="ECO:0000313" key="2">
    <source>
        <dbReference type="EMBL" id="BBB32306.1"/>
    </source>
</evidence>
<dbReference type="GO" id="GO:0016740">
    <property type="term" value="F:transferase activity"/>
    <property type="evidence" value="ECO:0007669"/>
    <property type="project" value="UniProtKB-KW"/>
</dbReference>
<dbReference type="RefSeq" id="WP_201328651.1">
    <property type="nucleotide sequence ID" value="NZ_AP017470.1"/>
</dbReference>
<feature type="domain" description="PTS EIIA type-2" evidence="1">
    <location>
        <begin position="9"/>
        <end position="157"/>
    </location>
</feature>
<name>A0A7R6PQ58_9BACT</name>